<comment type="function">
    <text evidence="11">E3 ubiquitin-protein ligase.</text>
</comment>
<name>A0AB40BCE4_DIOCR</name>
<gene>
    <name evidence="14 15 16 17 18" type="primary">LOC120259911</name>
</gene>
<dbReference type="InterPro" id="IPR017907">
    <property type="entry name" value="Znf_RING_CS"/>
</dbReference>
<reference evidence="15 16" key="1">
    <citation type="submission" date="2025-04" db="UniProtKB">
        <authorList>
            <consortium name="RefSeq"/>
        </authorList>
    </citation>
    <scope>IDENTIFICATION</scope>
</reference>
<dbReference type="GeneID" id="120259911"/>
<dbReference type="Pfam" id="PF00097">
    <property type="entry name" value="zf-C3HC4"/>
    <property type="match status" value="1"/>
</dbReference>
<comment type="catalytic activity">
    <reaction evidence="1 11">
        <text>S-ubiquitinyl-[E2 ubiquitin-conjugating enzyme]-L-cysteine + [acceptor protein]-L-lysine = [E2 ubiquitin-conjugating enzyme]-L-cysteine + N(6)-ubiquitinyl-[acceptor protein]-L-lysine.</text>
        <dbReference type="EC" id="2.3.2.27"/>
    </reaction>
</comment>
<accession>A0AB40BCE4</accession>
<evidence type="ECO:0000256" key="10">
    <source>
        <dbReference type="PROSITE-ProRule" id="PRU00175"/>
    </source>
</evidence>
<keyword evidence="8 11" id="KW-0862">Zinc</keyword>
<evidence type="ECO:0000256" key="8">
    <source>
        <dbReference type="ARBA" id="ARBA00022833"/>
    </source>
</evidence>
<dbReference type="InterPro" id="IPR018957">
    <property type="entry name" value="Znf_C3HC4_RING-type"/>
</dbReference>
<dbReference type="InterPro" id="IPR001841">
    <property type="entry name" value="Znf_RING"/>
</dbReference>
<evidence type="ECO:0000256" key="1">
    <source>
        <dbReference type="ARBA" id="ARBA00000900"/>
    </source>
</evidence>
<dbReference type="InterPro" id="IPR013083">
    <property type="entry name" value="Znf_RING/FYVE/PHD"/>
</dbReference>
<dbReference type="GO" id="GO:0006511">
    <property type="term" value="P:ubiquitin-dependent protein catabolic process"/>
    <property type="evidence" value="ECO:0007669"/>
    <property type="project" value="UniProtKB-UniRule"/>
</dbReference>
<dbReference type="RefSeq" id="XP_039124987.1">
    <property type="nucleotide sequence ID" value="XM_039269053.1"/>
</dbReference>
<dbReference type="SUPFAM" id="SSF57850">
    <property type="entry name" value="RING/U-box"/>
    <property type="match status" value="1"/>
</dbReference>
<feature type="domain" description="RING-type" evidence="12">
    <location>
        <begin position="42"/>
        <end position="84"/>
    </location>
</feature>
<evidence type="ECO:0000313" key="17">
    <source>
        <dbReference type="RefSeq" id="XP_039125736.1"/>
    </source>
</evidence>
<keyword evidence="5 11" id="KW-0479">Metal-binding</keyword>
<keyword evidence="11" id="KW-0256">Endoplasmic reticulum</keyword>
<evidence type="ECO:0000256" key="7">
    <source>
        <dbReference type="ARBA" id="ARBA00022786"/>
    </source>
</evidence>
<evidence type="ECO:0000256" key="3">
    <source>
        <dbReference type="ARBA" id="ARBA00004906"/>
    </source>
</evidence>
<keyword evidence="11" id="KW-0812">Transmembrane</keyword>
<dbReference type="Proteomes" id="UP001515500">
    <property type="component" value="Chromosome 1"/>
</dbReference>
<dbReference type="PANTHER" id="PTHR12313">
    <property type="entry name" value="E3 UBIQUITIN-PROTEIN LIGASE RNF5-RELATED"/>
    <property type="match status" value="1"/>
</dbReference>
<evidence type="ECO:0000256" key="5">
    <source>
        <dbReference type="ARBA" id="ARBA00022723"/>
    </source>
</evidence>
<evidence type="ECO:0000256" key="11">
    <source>
        <dbReference type="RuleBase" id="RU369090"/>
    </source>
</evidence>
<keyword evidence="6 10" id="KW-0863">Zinc-finger</keyword>
<dbReference type="RefSeq" id="XP_039124217.1">
    <property type="nucleotide sequence ID" value="XM_039268283.1"/>
</dbReference>
<dbReference type="GO" id="GO:0061630">
    <property type="term" value="F:ubiquitin protein ligase activity"/>
    <property type="evidence" value="ECO:0007669"/>
    <property type="project" value="UniProtKB-UniRule"/>
</dbReference>
<dbReference type="PROSITE" id="PS50089">
    <property type="entry name" value="ZF_RING_2"/>
    <property type="match status" value="1"/>
</dbReference>
<sequence length="237" mass="27349">MLDGIDEDYYNFTDKSLYEKEPLKRCVTDAELPSMANGCFDCNICLDFAADPVVTLCGHLYCWPCMHKWLRIKSTSPCRCPVCKAVLSIDSLVPLYGQGFTKKGSNQSLDDVPQRPQLISQQQPSRQGVQSQHHYHYENYLDYYDGNMNDSYVSPYWPTETRIFRSTAGGVLEGIAVAVLPWMFRNHERVYNTRSHLATASTYTSRQQMRQEMQAQKLLSQIWSFLFFCSILCLLLF</sequence>
<protein>
    <recommendedName>
        <fullName evidence="11">E3 ubiquitin-protein ligase RMA</fullName>
        <ecNumber evidence="11">2.3.2.27</ecNumber>
    </recommendedName>
    <alternativeName>
        <fullName evidence="11">Protein RING membrane-anchor</fullName>
    </alternativeName>
    <alternativeName>
        <fullName evidence="11">RING-type E3 ubiquitin transferase RMA</fullName>
    </alternativeName>
</protein>
<keyword evidence="4 11" id="KW-0808">Transferase</keyword>
<comment type="domain">
    <text evidence="11">The RING-type zinc finger domain is responsible for E3 ligase activity.</text>
</comment>
<reference evidence="13" key="2">
    <citation type="submission" date="2025-05" db="UniProtKB">
        <authorList>
            <consortium name="RefSeq"/>
        </authorList>
    </citation>
    <scope>NUCLEOTIDE SEQUENCE [LARGE SCALE GENOMIC DNA]</scope>
</reference>
<keyword evidence="7 11" id="KW-0833">Ubl conjugation pathway</keyword>
<keyword evidence="11" id="KW-1133">Transmembrane helix</keyword>
<dbReference type="RefSeq" id="XP_039123530.1">
    <property type="nucleotide sequence ID" value="XM_039267596.1"/>
</dbReference>
<evidence type="ECO:0000256" key="2">
    <source>
        <dbReference type="ARBA" id="ARBA00004308"/>
    </source>
</evidence>
<dbReference type="RefSeq" id="XP_039125736.1">
    <property type="nucleotide sequence ID" value="XM_039269802.1"/>
</dbReference>
<evidence type="ECO:0000313" key="16">
    <source>
        <dbReference type="RefSeq" id="XP_039124987.1"/>
    </source>
</evidence>
<dbReference type="GO" id="GO:0005789">
    <property type="term" value="C:endoplasmic reticulum membrane"/>
    <property type="evidence" value="ECO:0007669"/>
    <property type="project" value="UniProtKB-SubCell"/>
</dbReference>
<evidence type="ECO:0000313" key="18">
    <source>
        <dbReference type="RefSeq" id="XP_039126436.1"/>
    </source>
</evidence>
<evidence type="ECO:0000313" key="13">
    <source>
        <dbReference type="Proteomes" id="UP001515500"/>
    </source>
</evidence>
<dbReference type="RefSeq" id="XP_039126436.1">
    <property type="nucleotide sequence ID" value="XM_039270502.1"/>
</dbReference>
<evidence type="ECO:0000256" key="9">
    <source>
        <dbReference type="ARBA" id="ARBA00023136"/>
    </source>
</evidence>
<comment type="pathway">
    <text evidence="3 11">Protein modification; protein ubiquitination.</text>
</comment>
<dbReference type="InterPro" id="IPR045103">
    <property type="entry name" value="RNF5/RNF185-like"/>
</dbReference>
<dbReference type="GO" id="GO:0008270">
    <property type="term" value="F:zinc ion binding"/>
    <property type="evidence" value="ECO:0007669"/>
    <property type="project" value="UniProtKB-KW"/>
</dbReference>
<evidence type="ECO:0000313" key="15">
    <source>
        <dbReference type="RefSeq" id="XP_039124217.1"/>
    </source>
</evidence>
<evidence type="ECO:0000259" key="12">
    <source>
        <dbReference type="PROSITE" id="PS50089"/>
    </source>
</evidence>
<evidence type="ECO:0000256" key="6">
    <source>
        <dbReference type="ARBA" id="ARBA00022771"/>
    </source>
</evidence>
<keyword evidence="13" id="KW-1185">Reference proteome</keyword>
<evidence type="ECO:0000313" key="14">
    <source>
        <dbReference type="RefSeq" id="XP_039123530.1"/>
    </source>
</evidence>
<dbReference type="PROSITE" id="PS00518">
    <property type="entry name" value="ZF_RING_1"/>
    <property type="match status" value="1"/>
</dbReference>
<dbReference type="EC" id="2.3.2.27" evidence="11"/>
<organism evidence="13 16">
    <name type="scientific">Dioscorea cayennensis subsp. rotundata</name>
    <name type="common">White Guinea yam</name>
    <name type="synonym">Dioscorea rotundata</name>
    <dbReference type="NCBI Taxonomy" id="55577"/>
    <lineage>
        <taxon>Eukaryota</taxon>
        <taxon>Viridiplantae</taxon>
        <taxon>Streptophyta</taxon>
        <taxon>Embryophyta</taxon>
        <taxon>Tracheophyta</taxon>
        <taxon>Spermatophyta</taxon>
        <taxon>Magnoliopsida</taxon>
        <taxon>Liliopsida</taxon>
        <taxon>Dioscoreales</taxon>
        <taxon>Dioscoreaceae</taxon>
        <taxon>Dioscorea</taxon>
    </lineage>
</organism>
<dbReference type="Gene3D" id="3.30.40.10">
    <property type="entry name" value="Zinc/RING finger domain, C3HC4 (zinc finger)"/>
    <property type="match status" value="1"/>
</dbReference>
<dbReference type="AlphaFoldDB" id="A0AB40BCE4"/>
<keyword evidence="9 11" id="KW-0472">Membrane</keyword>
<comment type="subcellular location">
    <subcellularLocation>
        <location evidence="2">Endomembrane system</location>
    </subcellularLocation>
    <subcellularLocation>
        <location evidence="11">Endoplasmic reticulum membrane</location>
        <topology evidence="11">Single-pass type IV membrane protein</topology>
    </subcellularLocation>
</comment>
<evidence type="ECO:0000256" key="4">
    <source>
        <dbReference type="ARBA" id="ARBA00022679"/>
    </source>
</evidence>
<feature type="transmembrane region" description="Helical" evidence="11">
    <location>
        <begin position="218"/>
        <end position="236"/>
    </location>
</feature>
<dbReference type="SMART" id="SM00184">
    <property type="entry name" value="RING"/>
    <property type="match status" value="1"/>
</dbReference>
<proteinExistence type="predicted"/>